<reference evidence="7" key="1">
    <citation type="journal article" date="2016" name="Nat. Commun.">
        <title>Genome analysis of three Pneumocystis species reveals adaptation mechanisms to life exclusively in mammalian hosts.</title>
        <authorList>
            <person name="Ma L."/>
            <person name="Chen Z."/>
            <person name="Huang D.W."/>
            <person name="Kutty G."/>
            <person name="Ishihara M."/>
            <person name="Wang H."/>
            <person name="Abouelleil A."/>
            <person name="Bishop L."/>
            <person name="Davey E."/>
            <person name="Deng R."/>
            <person name="Deng X."/>
            <person name="Fan L."/>
            <person name="Fantoni G."/>
            <person name="Fitzgerald M."/>
            <person name="Gogineni E."/>
            <person name="Goldberg J.M."/>
            <person name="Handley G."/>
            <person name="Hu X."/>
            <person name="Huber C."/>
            <person name="Jiao X."/>
            <person name="Jones K."/>
            <person name="Levin J.Z."/>
            <person name="Liu Y."/>
            <person name="Macdonald P."/>
            <person name="Melnikov A."/>
            <person name="Raley C."/>
            <person name="Sassi M."/>
            <person name="Sherman B.T."/>
            <person name="Song X."/>
            <person name="Sykes S."/>
            <person name="Tran B."/>
            <person name="Walsh L."/>
            <person name="Xia Y."/>
            <person name="Yang J."/>
            <person name="Young S."/>
            <person name="Zeng Q."/>
            <person name="Zheng X."/>
            <person name="Stephens R."/>
            <person name="Nusbaum C."/>
            <person name="Birren B.W."/>
            <person name="Azadi P."/>
            <person name="Lempicki R.A."/>
            <person name="Cuomo C.A."/>
            <person name="Kovacs J.A."/>
        </authorList>
    </citation>
    <scope>NUCLEOTIDE SEQUENCE [LARGE SCALE GENOMIC DNA]</scope>
    <source>
        <strain evidence="7">B123</strain>
    </source>
</reference>
<proteinExistence type="predicted"/>
<gene>
    <name evidence="6" type="ORF">PNEG_02674</name>
</gene>
<evidence type="ECO:0000313" key="6">
    <source>
        <dbReference type="EMBL" id="EMR08891.1"/>
    </source>
</evidence>
<dbReference type="OrthoDB" id="1696305at2759"/>
<dbReference type="GO" id="GO:0005840">
    <property type="term" value="C:ribosome"/>
    <property type="evidence" value="ECO:0007669"/>
    <property type="project" value="UniProtKB-KW"/>
</dbReference>
<comment type="subcellular location">
    <subcellularLocation>
        <location evidence="1">Mitochondrion</location>
    </subcellularLocation>
</comment>
<dbReference type="STRING" id="1069680.M7NP58"/>
<keyword evidence="7" id="KW-1185">Reference proteome</keyword>
<dbReference type="GO" id="GO:0005739">
    <property type="term" value="C:mitochondrion"/>
    <property type="evidence" value="ECO:0007669"/>
    <property type="project" value="UniProtKB-SubCell"/>
</dbReference>
<dbReference type="VEuPathDB" id="FungiDB:PNEG_02674"/>
<name>M7NP58_PNEMU</name>
<evidence type="ECO:0000313" key="7">
    <source>
        <dbReference type="Proteomes" id="UP000011958"/>
    </source>
</evidence>
<protein>
    <recommendedName>
        <fullName evidence="5">Ribosomal protein/NADH dehydrogenase domain-containing protein</fullName>
    </recommendedName>
</protein>
<evidence type="ECO:0000256" key="1">
    <source>
        <dbReference type="ARBA" id="ARBA00004173"/>
    </source>
</evidence>
<dbReference type="Pfam" id="PF05047">
    <property type="entry name" value="L51_S25_CI-B8"/>
    <property type="match status" value="1"/>
</dbReference>
<dbReference type="Proteomes" id="UP000011958">
    <property type="component" value="Unassembled WGS sequence"/>
</dbReference>
<keyword evidence="2" id="KW-0689">Ribosomal protein</keyword>
<dbReference type="GO" id="GO:0003735">
    <property type="term" value="F:structural constituent of ribosome"/>
    <property type="evidence" value="ECO:0007669"/>
    <property type="project" value="InterPro"/>
</dbReference>
<evidence type="ECO:0000256" key="3">
    <source>
        <dbReference type="ARBA" id="ARBA00023128"/>
    </source>
</evidence>
<evidence type="ECO:0000256" key="2">
    <source>
        <dbReference type="ARBA" id="ARBA00022980"/>
    </source>
</evidence>
<dbReference type="InterPro" id="IPR007741">
    <property type="entry name" value="Ribosomal_mL43/mS25/NADH_DH"/>
</dbReference>
<keyword evidence="4" id="KW-0687">Ribonucleoprotein</keyword>
<feature type="domain" description="Ribosomal protein/NADH dehydrogenase" evidence="5">
    <location>
        <begin position="38"/>
        <end position="111"/>
    </location>
</feature>
<sequence>MAKRHTKAAEKLARILMGPGAFKLPSDIHGLTLFMAFKNKDGHMGPRKFWKDYLPSIQFHNPYLHIQVCRSHKEKEAKLKIHQKSGDIELDMKHKHALDICREFIEKTKAVAVGKEEMNEFIEKSNLKG</sequence>
<dbReference type="EMBL" id="AFWA02000007">
    <property type="protein sequence ID" value="EMR08891.1"/>
    <property type="molecule type" value="Genomic_DNA"/>
</dbReference>
<dbReference type="RefSeq" id="XP_007874697.1">
    <property type="nucleotide sequence ID" value="XM_007876506.1"/>
</dbReference>
<organism evidence="6 7">
    <name type="scientific">Pneumocystis murina (strain B123)</name>
    <name type="common">Mouse pneumocystis pneumonia agent</name>
    <name type="synonym">Pneumocystis carinii f. sp. muris</name>
    <dbReference type="NCBI Taxonomy" id="1069680"/>
    <lineage>
        <taxon>Eukaryota</taxon>
        <taxon>Fungi</taxon>
        <taxon>Dikarya</taxon>
        <taxon>Ascomycota</taxon>
        <taxon>Taphrinomycotina</taxon>
        <taxon>Pneumocystomycetes</taxon>
        <taxon>Pneumocystaceae</taxon>
        <taxon>Pneumocystis</taxon>
    </lineage>
</organism>
<evidence type="ECO:0000256" key="4">
    <source>
        <dbReference type="ARBA" id="ARBA00023274"/>
    </source>
</evidence>
<comment type="caution">
    <text evidence="6">The sequence shown here is derived from an EMBL/GenBank/DDBJ whole genome shotgun (WGS) entry which is preliminary data.</text>
</comment>
<dbReference type="SMART" id="SM00916">
    <property type="entry name" value="L51_S25_CI-B8"/>
    <property type="match status" value="1"/>
</dbReference>
<dbReference type="AlphaFoldDB" id="M7NP58"/>
<accession>M7NP58</accession>
<dbReference type="PANTHER" id="PTHR13274:SF2">
    <property type="entry name" value="SMALL RIBOSOMAL SUBUNIT PROTEIN MS25"/>
    <property type="match status" value="1"/>
</dbReference>
<dbReference type="InterPro" id="IPR040049">
    <property type="entry name" value="Ribosomal_mS25/mL61"/>
</dbReference>
<evidence type="ECO:0000259" key="5">
    <source>
        <dbReference type="SMART" id="SM00916"/>
    </source>
</evidence>
<keyword evidence="3" id="KW-0496">Mitochondrion</keyword>
<dbReference type="GO" id="GO:1990904">
    <property type="term" value="C:ribonucleoprotein complex"/>
    <property type="evidence" value="ECO:0007669"/>
    <property type="project" value="UniProtKB-KW"/>
</dbReference>
<dbReference type="GeneID" id="19896365"/>
<dbReference type="HOGENOM" id="CLU_141769_0_0_1"/>
<dbReference type="eggNOG" id="ENOG502S1AY">
    <property type="taxonomic scope" value="Eukaryota"/>
</dbReference>
<dbReference type="PANTHER" id="PTHR13274">
    <property type="entry name" value="MITOCHONDRIAL RIBOSOMAL PROTEIN S25"/>
    <property type="match status" value="1"/>
</dbReference>